<dbReference type="GO" id="GO:0004165">
    <property type="term" value="F:delta(3)-delta(2)-enoyl-CoA isomerase activity"/>
    <property type="evidence" value="ECO:0007669"/>
    <property type="project" value="UniProtKB-ARBA"/>
</dbReference>
<dbReference type="PANTHER" id="PTHR43684:SF1">
    <property type="entry name" value="ENOYL-COA DELTA ISOMERASE 2"/>
    <property type="match status" value="1"/>
</dbReference>
<dbReference type="Gene3D" id="3.90.226.10">
    <property type="entry name" value="2-enoyl-CoA Hydratase, Chain A, domain 1"/>
    <property type="match status" value="1"/>
</dbReference>
<evidence type="ECO:0000256" key="1">
    <source>
        <dbReference type="ARBA" id="ARBA00004275"/>
    </source>
</evidence>
<organism evidence="4 5">
    <name type="scientific">Asticcacaulis endophyticus</name>
    <dbReference type="NCBI Taxonomy" id="1395890"/>
    <lineage>
        <taxon>Bacteria</taxon>
        <taxon>Pseudomonadati</taxon>
        <taxon>Pseudomonadota</taxon>
        <taxon>Alphaproteobacteria</taxon>
        <taxon>Caulobacterales</taxon>
        <taxon>Caulobacteraceae</taxon>
        <taxon>Asticcacaulis</taxon>
    </lineage>
</organism>
<evidence type="ECO:0000313" key="4">
    <source>
        <dbReference type="EMBL" id="GGZ36353.1"/>
    </source>
</evidence>
<comment type="subcellular location">
    <subcellularLocation>
        <location evidence="1">Peroxisome</location>
    </subcellularLocation>
</comment>
<dbReference type="RefSeq" id="WP_189486715.1">
    <property type="nucleotide sequence ID" value="NZ_BMZB01000003.1"/>
</dbReference>
<keyword evidence="2" id="KW-0576">Peroxisome</keyword>
<dbReference type="InterPro" id="IPR029045">
    <property type="entry name" value="ClpP/crotonase-like_dom_sf"/>
</dbReference>
<dbReference type="InterPro" id="IPR051053">
    <property type="entry name" value="ECH/Chromodomain_protein"/>
</dbReference>
<gene>
    <name evidence="4" type="ORF">GCM10011273_23350</name>
</gene>
<sequence length="249" mass="26889">MSEWVLSEYTDGIVHVRLNRALKKNALTSDMYLALSEHIKAAAADIQVKVVVLSAEGSDFCAGNDILDFMQSGFLNGGVEDLPVFQFLKSINYFPKPLVAAVQGQAVGVGTTMLLHCDLVYLTVDARLSLPFVQLGLVPEAGSSRLLPKLVGHQRAFAWMTLGEAVTALEALRLNLATAVVDDDVLGAAMTAAQKLAKLSPSALRHTKSLMRDPDDLWAVIVEEGRIFREQLASSEAAQAFAAFMKKTA</sequence>
<dbReference type="Proteomes" id="UP000662572">
    <property type="component" value="Unassembled WGS sequence"/>
</dbReference>
<reference evidence="4" key="2">
    <citation type="submission" date="2020-09" db="EMBL/GenBank/DDBJ databases">
        <authorList>
            <person name="Sun Q."/>
            <person name="Kim S."/>
        </authorList>
    </citation>
    <scope>NUCLEOTIDE SEQUENCE</scope>
    <source>
        <strain evidence="4">KCTC 32296</strain>
    </source>
</reference>
<keyword evidence="3" id="KW-0413">Isomerase</keyword>
<dbReference type="AlphaFoldDB" id="A0A918Q7M8"/>
<comment type="caution">
    <text evidence="4">The sequence shown here is derived from an EMBL/GenBank/DDBJ whole genome shotgun (WGS) entry which is preliminary data.</text>
</comment>
<dbReference type="Pfam" id="PF00378">
    <property type="entry name" value="ECH_1"/>
    <property type="match status" value="1"/>
</dbReference>
<reference evidence="4" key="1">
    <citation type="journal article" date="2014" name="Int. J. Syst. Evol. Microbiol.">
        <title>Complete genome sequence of Corynebacterium casei LMG S-19264T (=DSM 44701T), isolated from a smear-ripened cheese.</title>
        <authorList>
            <consortium name="US DOE Joint Genome Institute (JGI-PGF)"/>
            <person name="Walter F."/>
            <person name="Albersmeier A."/>
            <person name="Kalinowski J."/>
            <person name="Ruckert C."/>
        </authorList>
    </citation>
    <scope>NUCLEOTIDE SEQUENCE</scope>
    <source>
        <strain evidence="4">KCTC 32296</strain>
    </source>
</reference>
<dbReference type="EMBL" id="BMZB01000003">
    <property type="protein sequence ID" value="GGZ36353.1"/>
    <property type="molecule type" value="Genomic_DNA"/>
</dbReference>
<proteinExistence type="predicted"/>
<evidence type="ECO:0000313" key="5">
    <source>
        <dbReference type="Proteomes" id="UP000662572"/>
    </source>
</evidence>
<evidence type="ECO:0000256" key="2">
    <source>
        <dbReference type="ARBA" id="ARBA00023140"/>
    </source>
</evidence>
<dbReference type="CDD" id="cd06558">
    <property type="entry name" value="crotonase-like"/>
    <property type="match status" value="1"/>
</dbReference>
<keyword evidence="5" id="KW-1185">Reference proteome</keyword>
<evidence type="ECO:0000256" key="3">
    <source>
        <dbReference type="ARBA" id="ARBA00023235"/>
    </source>
</evidence>
<name>A0A918Q7M8_9CAUL</name>
<protein>
    <submittedName>
        <fullName evidence="4">Enoyl-CoA hydratase</fullName>
    </submittedName>
</protein>
<accession>A0A918Q7M8</accession>
<dbReference type="InterPro" id="IPR001753">
    <property type="entry name" value="Enoyl-CoA_hydra/iso"/>
</dbReference>
<dbReference type="PANTHER" id="PTHR43684">
    <property type="match status" value="1"/>
</dbReference>
<dbReference type="SUPFAM" id="SSF52096">
    <property type="entry name" value="ClpP/crotonase"/>
    <property type="match status" value="1"/>
</dbReference>